<comment type="subcellular location">
    <subcellularLocation>
        <location evidence="1">Membrane</location>
        <topology evidence="1">Multi-pass membrane protein</topology>
    </subcellularLocation>
</comment>
<evidence type="ECO:0000256" key="6">
    <source>
        <dbReference type="ARBA" id="ARBA00023136"/>
    </source>
</evidence>
<keyword evidence="2" id="KW-0813">Transport</keyword>
<dbReference type="GO" id="GO:0015086">
    <property type="term" value="F:cadmium ion transmembrane transporter activity"/>
    <property type="evidence" value="ECO:0007669"/>
    <property type="project" value="TreeGrafter"/>
</dbReference>
<protein>
    <submittedName>
        <fullName evidence="8">Divalent metal cation transporter</fullName>
    </submittedName>
</protein>
<organism evidence="8 9">
    <name type="scientific">Parvularcula marina</name>
    <dbReference type="NCBI Taxonomy" id="2292771"/>
    <lineage>
        <taxon>Bacteria</taxon>
        <taxon>Pseudomonadati</taxon>
        <taxon>Pseudomonadota</taxon>
        <taxon>Alphaproteobacteria</taxon>
        <taxon>Parvularculales</taxon>
        <taxon>Parvularculaceae</taxon>
        <taxon>Parvularcula</taxon>
    </lineage>
</organism>
<evidence type="ECO:0000256" key="4">
    <source>
        <dbReference type="ARBA" id="ARBA00022847"/>
    </source>
</evidence>
<dbReference type="PANTHER" id="PTHR11706">
    <property type="entry name" value="SOLUTE CARRIER PROTEIN FAMILY 11 MEMBER"/>
    <property type="match status" value="1"/>
</dbReference>
<feature type="transmembrane region" description="Helical" evidence="7">
    <location>
        <begin position="146"/>
        <end position="164"/>
    </location>
</feature>
<feature type="transmembrane region" description="Helical" evidence="7">
    <location>
        <begin position="223"/>
        <end position="249"/>
    </location>
</feature>
<reference evidence="8 9" key="1">
    <citation type="submission" date="2018-08" db="EMBL/GenBank/DDBJ databases">
        <title>Parvularcula sp. SM1705, isolated from surface water of the South Sea China.</title>
        <authorList>
            <person name="Sun L."/>
        </authorList>
    </citation>
    <scope>NUCLEOTIDE SEQUENCE [LARGE SCALE GENOMIC DNA]</scope>
    <source>
        <strain evidence="8 9">SM1705</strain>
    </source>
</reference>
<dbReference type="PANTHER" id="PTHR11706:SF33">
    <property type="entry name" value="NATURAL RESISTANCE-ASSOCIATED MACROPHAGE PROTEIN 2"/>
    <property type="match status" value="1"/>
</dbReference>
<evidence type="ECO:0000256" key="5">
    <source>
        <dbReference type="ARBA" id="ARBA00022989"/>
    </source>
</evidence>
<evidence type="ECO:0000256" key="7">
    <source>
        <dbReference type="SAM" id="Phobius"/>
    </source>
</evidence>
<feature type="transmembrane region" description="Helical" evidence="7">
    <location>
        <begin position="33"/>
        <end position="54"/>
    </location>
</feature>
<dbReference type="PRINTS" id="PR00447">
    <property type="entry name" value="NATRESASSCMP"/>
</dbReference>
<dbReference type="RefSeq" id="WP_116393374.1">
    <property type="nucleotide sequence ID" value="NZ_QUQO01000002.1"/>
</dbReference>
<dbReference type="GO" id="GO:0005886">
    <property type="term" value="C:plasma membrane"/>
    <property type="evidence" value="ECO:0007669"/>
    <property type="project" value="TreeGrafter"/>
</dbReference>
<accession>A0A371R8D3</accession>
<keyword evidence="5 7" id="KW-1133">Transmembrane helix</keyword>
<feature type="transmembrane region" description="Helical" evidence="7">
    <location>
        <begin position="372"/>
        <end position="395"/>
    </location>
</feature>
<dbReference type="AlphaFoldDB" id="A0A371R8D3"/>
<keyword evidence="9" id="KW-1185">Reference proteome</keyword>
<dbReference type="Pfam" id="PF01566">
    <property type="entry name" value="Nramp"/>
    <property type="match status" value="1"/>
</dbReference>
<dbReference type="InterPro" id="IPR001046">
    <property type="entry name" value="NRAMP_fam"/>
</dbReference>
<proteinExistence type="predicted"/>
<dbReference type="EMBL" id="QUQO01000002">
    <property type="protein sequence ID" value="RFB01658.1"/>
    <property type="molecule type" value="Genomic_DNA"/>
</dbReference>
<evidence type="ECO:0000256" key="3">
    <source>
        <dbReference type="ARBA" id="ARBA00022692"/>
    </source>
</evidence>
<feature type="transmembrane region" description="Helical" evidence="7">
    <location>
        <begin position="184"/>
        <end position="202"/>
    </location>
</feature>
<dbReference type="NCBIfam" id="NF037982">
    <property type="entry name" value="Nramp_1"/>
    <property type="match status" value="1"/>
</dbReference>
<dbReference type="FunCoup" id="A0A371R8D3">
    <property type="interactions" value="295"/>
</dbReference>
<dbReference type="InParanoid" id="A0A371R8D3"/>
<feature type="transmembrane region" description="Helical" evidence="7">
    <location>
        <begin position="75"/>
        <end position="96"/>
    </location>
</feature>
<feature type="transmembrane region" description="Helical" evidence="7">
    <location>
        <begin position="312"/>
        <end position="332"/>
    </location>
</feature>
<gene>
    <name evidence="8" type="ORF">DX908_15400</name>
</gene>
<feature type="transmembrane region" description="Helical" evidence="7">
    <location>
        <begin position="338"/>
        <end position="360"/>
    </location>
</feature>
<dbReference type="GO" id="GO:0034755">
    <property type="term" value="P:iron ion transmembrane transport"/>
    <property type="evidence" value="ECO:0007669"/>
    <property type="project" value="TreeGrafter"/>
</dbReference>
<dbReference type="GO" id="GO:0015293">
    <property type="term" value="F:symporter activity"/>
    <property type="evidence" value="ECO:0007669"/>
    <property type="project" value="UniProtKB-KW"/>
</dbReference>
<evidence type="ECO:0000256" key="1">
    <source>
        <dbReference type="ARBA" id="ARBA00004141"/>
    </source>
</evidence>
<keyword evidence="4" id="KW-0769">Symport</keyword>
<evidence type="ECO:0000313" key="8">
    <source>
        <dbReference type="EMBL" id="RFB01658.1"/>
    </source>
</evidence>
<evidence type="ECO:0000313" key="9">
    <source>
        <dbReference type="Proteomes" id="UP000264589"/>
    </source>
</evidence>
<comment type="caution">
    <text evidence="8">The sequence shown here is derived from an EMBL/GenBank/DDBJ whole genome shotgun (WGS) entry which is preliminary data.</text>
</comment>
<name>A0A371R8D3_9PROT</name>
<dbReference type="Proteomes" id="UP000264589">
    <property type="component" value="Unassembled WGS sequence"/>
</dbReference>
<sequence length="402" mass="40146">MKLRIGPGALVAAAFIGPGTVTTCTLAGANFGFALVWALVFATLATILLQDMAARLGAGAKRGLGEALMETLPAGPVRIGAAVLVFLAIAVGNAAYEAGNLAGGALGLGAILGEGAHSQKWAVAGLSLLAGALLLLGKYKTLEKVLIGLVILMSLAFAATAVMVRPDLGAFAGGLVPRVPEGGLLTAIALIGTTIVPYNLFLHAAAAKRRWPDGDASAARSDTVLSVGLGGIVSILIVSVAAGAAFSAGLEIANAADMARSLEPLAGTWARYLLGAGLLAAGLTSAITAPLAAGYALSEMVPNVSDAGRARLLKATALVILGIGMTVGLLGIRPVTLILVAQAANGLLLPIIAGFLLYVMNRKGLLGGHANGMLANLGGLLVVLITFGLGLRGVLRALGVWP</sequence>
<feature type="transmembrane region" description="Helical" evidence="7">
    <location>
        <begin position="269"/>
        <end position="292"/>
    </location>
</feature>
<keyword evidence="3 7" id="KW-0812">Transmembrane</keyword>
<feature type="transmembrane region" description="Helical" evidence="7">
    <location>
        <begin position="121"/>
        <end position="139"/>
    </location>
</feature>
<dbReference type="OrthoDB" id="9787548at2"/>
<keyword evidence="6 7" id="KW-0472">Membrane</keyword>
<evidence type="ECO:0000256" key="2">
    <source>
        <dbReference type="ARBA" id="ARBA00022448"/>
    </source>
</evidence>
<dbReference type="GO" id="GO:0005384">
    <property type="term" value="F:manganese ion transmembrane transporter activity"/>
    <property type="evidence" value="ECO:0007669"/>
    <property type="project" value="TreeGrafter"/>
</dbReference>